<evidence type="ECO:0000313" key="3">
    <source>
        <dbReference type="Proteomes" id="UP000054248"/>
    </source>
</evidence>
<feature type="compositionally biased region" description="Polar residues" evidence="1">
    <location>
        <begin position="13"/>
        <end position="29"/>
    </location>
</feature>
<name>A0A0C3QTM5_9AGAM</name>
<reference evidence="2 3" key="1">
    <citation type="submission" date="2014-04" db="EMBL/GenBank/DDBJ databases">
        <authorList>
            <consortium name="DOE Joint Genome Institute"/>
            <person name="Kuo A."/>
            <person name="Girlanda M."/>
            <person name="Perotto S."/>
            <person name="Kohler A."/>
            <person name="Nagy L.G."/>
            <person name="Floudas D."/>
            <person name="Copeland A."/>
            <person name="Barry K.W."/>
            <person name="Cichocki N."/>
            <person name="Veneault-Fourrey C."/>
            <person name="LaButti K."/>
            <person name="Lindquist E.A."/>
            <person name="Lipzen A."/>
            <person name="Lundell T."/>
            <person name="Morin E."/>
            <person name="Murat C."/>
            <person name="Sun H."/>
            <person name="Tunlid A."/>
            <person name="Henrissat B."/>
            <person name="Grigoriev I.V."/>
            <person name="Hibbett D.S."/>
            <person name="Martin F."/>
            <person name="Nordberg H.P."/>
            <person name="Cantor M.N."/>
            <person name="Hua S.X."/>
        </authorList>
    </citation>
    <scope>NUCLEOTIDE SEQUENCE [LARGE SCALE GENOMIC DNA]</scope>
    <source>
        <strain evidence="2 3">MUT 4182</strain>
    </source>
</reference>
<proteinExistence type="predicted"/>
<dbReference type="Proteomes" id="UP000054248">
    <property type="component" value="Unassembled WGS sequence"/>
</dbReference>
<evidence type="ECO:0000313" key="2">
    <source>
        <dbReference type="EMBL" id="KIO31614.1"/>
    </source>
</evidence>
<feature type="compositionally biased region" description="Polar residues" evidence="1">
    <location>
        <begin position="36"/>
        <end position="59"/>
    </location>
</feature>
<reference evidence="3" key="2">
    <citation type="submission" date="2015-01" db="EMBL/GenBank/DDBJ databases">
        <title>Evolutionary Origins and Diversification of the Mycorrhizal Mutualists.</title>
        <authorList>
            <consortium name="DOE Joint Genome Institute"/>
            <consortium name="Mycorrhizal Genomics Consortium"/>
            <person name="Kohler A."/>
            <person name="Kuo A."/>
            <person name="Nagy L.G."/>
            <person name="Floudas D."/>
            <person name="Copeland A."/>
            <person name="Barry K.W."/>
            <person name="Cichocki N."/>
            <person name="Veneault-Fourrey C."/>
            <person name="LaButti K."/>
            <person name="Lindquist E.A."/>
            <person name="Lipzen A."/>
            <person name="Lundell T."/>
            <person name="Morin E."/>
            <person name="Murat C."/>
            <person name="Riley R."/>
            <person name="Ohm R."/>
            <person name="Sun H."/>
            <person name="Tunlid A."/>
            <person name="Henrissat B."/>
            <person name="Grigoriev I.V."/>
            <person name="Hibbett D.S."/>
            <person name="Martin F."/>
        </authorList>
    </citation>
    <scope>NUCLEOTIDE SEQUENCE [LARGE SCALE GENOMIC DNA]</scope>
    <source>
        <strain evidence="3">MUT 4182</strain>
    </source>
</reference>
<sequence>MLTRAGFSPLASRFQTSSATSAKNVVQRQQEARPSRSVQRCRSNPRQVQQPDVRSTPML</sequence>
<dbReference type="EMBL" id="KN822961">
    <property type="protein sequence ID" value="KIO31614.1"/>
    <property type="molecule type" value="Genomic_DNA"/>
</dbReference>
<organism evidence="2 3">
    <name type="scientific">Tulasnella calospora MUT 4182</name>
    <dbReference type="NCBI Taxonomy" id="1051891"/>
    <lineage>
        <taxon>Eukaryota</taxon>
        <taxon>Fungi</taxon>
        <taxon>Dikarya</taxon>
        <taxon>Basidiomycota</taxon>
        <taxon>Agaricomycotina</taxon>
        <taxon>Agaricomycetes</taxon>
        <taxon>Cantharellales</taxon>
        <taxon>Tulasnellaceae</taxon>
        <taxon>Tulasnella</taxon>
    </lineage>
</organism>
<keyword evidence="3" id="KW-1185">Reference proteome</keyword>
<dbReference type="HOGENOM" id="CLU_2962596_0_0_1"/>
<dbReference type="AlphaFoldDB" id="A0A0C3QTM5"/>
<accession>A0A0C3QTM5</accession>
<evidence type="ECO:0000256" key="1">
    <source>
        <dbReference type="SAM" id="MobiDB-lite"/>
    </source>
</evidence>
<gene>
    <name evidence="2" type="ORF">M407DRAFT_128753</name>
</gene>
<protein>
    <submittedName>
        <fullName evidence="2">Uncharacterized protein</fullName>
    </submittedName>
</protein>
<feature type="region of interest" description="Disordered" evidence="1">
    <location>
        <begin position="1"/>
        <end position="59"/>
    </location>
</feature>